<organism evidence="1 2">
    <name type="scientific">Xanthomonas campestris pv. phaseoli</name>
    <dbReference type="NCBI Taxonomy" id="317013"/>
    <lineage>
        <taxon>Bacteria</taxon>
        <taxon>Pseudomonadati</taxon>
        <taxon>Pseudomonadota</taxon>
        <taxon>Gammaproteobacteria</taxon>
        <taxon>Lysobacterales</taxon>
        <taxon>Lysobacteraceae</taxon>
        <taxon>Xanthomonas</taxon>
    </lineage>
</organism>
<dbReference type="EMBL" id="OCZC01000076">
    <property type="protein sequence ID" value="SOO25942.1"/>
    <property type="molecule type" value="Genomic_DNA"/>
</dbReference>
<name>A0A7Z7J263_XANCH</name>
<evidence type="ECO:0000313" key="2">
    <source>
        <dbReference type="Proteomes" id="UP000234345"/>
    </source>
</evidence>
<dbReference type="Proteomes" id="UP000234345">
    <property type="component" value="Unassembled WGS sequence"/>
</dbReference>
<evidence type="ECO:0000313" key="1">
    <source>
        <dbReference type="EMBL" id="SOO25942.1"/>
    </source>
</evidence>
<gene>
    <name evidence="1" type="ORF">XFF6991_490122</name>
</gene>
<protein>
    <submittedName>
        <fullName evidence="1">Uncharacterized protein</fullName>
    </submittedName>
</protein>
<dbReference type="AlphaFoldDB" id="A0A7Z7J263"/>
<proteinExistence type="predicted"/>
<sequence length="55" mass="5993">MQRRHTFGNRAQVSTTLVYGDGYLTASLLAGRYHGGPRAACAALALQDPQQWKTS</sequence>
<reference evidence="1 2" key="1">
    <citation type="submission" date="2017-10" db="EMBL/GenBank/DDBJ databases">
        <authorList>
            <person name="Regsiter A."/>
            <person name="William W."/>
        </authorList>
    </citation>
    <scope>NUCLEOTIDE SEQUENCE [LARGE SCALE GENOMIC DNA]</scope>
    <source>
        <strain evidence="1 2">CFBP6991</strain>
    </source>
</reference>
<comment type="caution">
    <text evidence="1">The sequence shown here is derived from an EMBL/GenBank/DDBJ whole genome shotgun (WGS) entry which is preliminary data.</text>
</comment>
<accession>A0A7Z7J263</accession>